<keyword evidence="1" id="KW-1133">Transmembrane helix</keyword>
<accession>A0A0F9ANF6</accession>
<name>A0A0F9ANF6_9ZZZZ</name>
<dbReference type="AlphaFoldDB" id="A0A0F9ANF6"/>
<keyword evidence="1" id="KW-0812">Transmembrane</keyword>
<feature type="transmembrane region" description="Helical" evidence="1">
    <location>
        <begin position="12"/>
        <end position="33"/>
    </location>
</feature>
<dbReference type="InterPro" id="IPR021796">
    <property type="entry name" value="Tll0287-like_dom"/>
</dbReference>
<evidence type="ECO:0000256" key="1">
    <source>
        <dbReference type="SAM" id="Phobius"/>
    </source>
</evidence>
<evidence type="ECO:0000259" key="2">
    <source>
        <dbReference type="Pfam" id="PF11845"/>
    </source>
</evidence>
<evidence type="ECO:0000313" key="3">
    <source>
        <dbReference type="EMBL" id="KKK79989.1"/>
    </source>
</evidence>
<comment type="caution">
    <text evidence="3">The sequence shown here is derived from an EMBL/GenBank/DDBJ whole genome shotgun (WGS) entry which is preliminary data.</text>
</comment>
<dbReference type="Pfam" id="PF11845">
    <property type="entry name" value="Tll0287-like"/>
    <property type="match status" value="1"/>
</dbReference>
<dbReference type="EMBL" id="LAZR01053783">
    <property type="protein sequence ID" value="KKK79989.1"/>
    <property type="molecule type" value="Genomic_DNA"/>
</dbReference>
<feature type="domain" description="Tll0287-like" evidence="2">
    <location>
        <begin position="39"/>
        <end position="211"/>
    </location>
</feature>
<gene>
    <name evidence="3" type="ORF">LCGC14_2827970</name>
</gene>
<protein>
    <recommendedName>
        <fullName evidence="2">Tll0287-like domain-containing protein</fullName>
    </recommendedName>
</protein>
<organism evidence="3">
    <name type="scientific">marine sediment metagenome</name>
    <dbReference type="NCBI Taxonomy" id="412755"/>
    <lineage>
        <taxon>unclassified sequences</taxon>
        <taxon>metagenomes</taxon>
        <taxon>ecological metagenomes</taxon>
    </lineage>
</organism>
<sequence length="229" mass="26490">MDKQRKPLKVSSRLFLAIGVIFIIAGIIIVALVDYNARQHALVEAELKVQIILNRNLAIHTYFTHQLKPKLFNSTDHFRSKDYFEPTWMSSTYAIREIDKYYRALESGDYYYKECAINARSPENEADAYEKSFIEELNANSGLMTRSVERVLDGKPYFVVLRRGEVMEEVCLRCHSTPDKAPADLVRYYGPERSFNRSVGEVVSAISIRVPLSFAYENLFLFSIFVRSF</sequence>
<proteinExistence type="predicted"/>
<keyword evidence="1" id="KW-0472">Membrane</keyword>
<reference evidence="3" key="1">
    <citation type="journal article" date="2015" name="Nature">
        <title>Complex archaea that bridge the gap between prokaryotes and eukaryotes.</title>
        <authorList>
            <person name="Spang A."/>
            <person name="Saw J.H."/>
            <person name="Jorgensen S.L."/>
            <person name="Zaremba-Niedzwiedzka K."/>
            <person name="Martijn J."/>
            <person name="Lind A.E."/>
            <person name="van Eijk R."/>
            <person name="Schleper C."/>
            <person name="Guy L."/>
            <person name="Ettema T.J."/>
        </authorList>
    </citation>
    <scope>NUCLEOTIDE SEQUENCE</scope>
</reference>